<dbReference type="EMBL" id="CP049889">
    <property type="protein sequence ID" value="QIK52335.1"/>
    <property type="molecule type" value="Genomic_DNA"/>
</dbReference>
<accession>A0A6G7WJ82</accession>
<dbReference type="Proteomes" id="UP000501830">
    <property type="component" value="Chromosome"/>
</dbReference>
<feature type="transmembrane region" description="Helical" evidence="1">
    <location>
        <begin position="33"/>
        <end position="52"/>
    </location>
</feature>
<evidence type="ECO:0000313" key="2">
    <source>
        <dbReference type="EMBL" id="QIK52335.1"/>
    </source>
</evidence>
<evidence type="ECO:0000256" key="1">
    <source>
        <dbReference type="SAM" id="Phobius"/>
    </source>
</evidence>
<reference evidence="2 3" key="1">
    <citation type="journal article" date="2017" name="Int. J. Syst. Evol. Microbiol.">
        <title>Jeotgalibaca porci sp. nov. and Jeotgalibaca arthritidis sp. nov., isolated from pigs, and emended description of the genus Jeotgalibaca.</title>
        <authorList>
            <person name="Zamora L."/>
            <person name="Perez-Sancho M."/>
            <person name="Dominguez L."/>
            <person name="Fernandez-Garayzabal J.F."/>
            <person name="Vela A.I."/>
        </authorList>
    </citation>
    <scope>NUCLEOTIDE SEQUENCE [LARGE SCALE GENOMIC DNA]</scope>
    <source>
        <strain evidence="2 3">CCUG 69148</strain>
    </source>
</reference>
<proteinExistence type="predicted"/>
<keyword evidence="1" id="KW-0472">Membrane</keyword>
<keyword evidence="3" id="KW-1185">Reference proteome</keyword>
<name>A0A6G7WJ82_9LACT</name>
<sequence>MKNNKLRNATVFTLLSILYPVYLFSTKDPDTIATISILLALFFPLVGVIYGLNVQEKKFKWAIVIINLVVLGIFSNFALSIFF</sequence>
<dbReference type="GeneID" id="94553605"/>
<keyword evidence="1" id="KW-0812">Transmembrane</keyword>
<dbReference type="RefSeq" id="WP_166063396.1">
    <property type="nucleotide sequence ID" value="NZ_CP049889.1"/>
</dbReference>
<evidence type="ECO:0000313" key="3">
    <source>
        <dbReference type="Proteomes" id="UP000501830"/>
    </source>
</evidence>
<organism evidence="2 3">
    <name type="scientific">Jeotgalibaca porci</name>
    <dbReference type="NCBI Taxonomy" id="1868793"/>
    <lineage>
        <taxon>Bacteria</taxon>
        <taxon>Bacillati</taxon>
        <taxon>Bacillota</taxon>
        <taxon>Bacilli</taxon>
        <taxon>Lactobacillales</taxon>
        <taxon>Carnobacteriaceae</taxon>
        <taxon>Jeotgalibaca</taxon>
    </lineage>
</organism>
<feature type="transmembrane region" description="Helical" evidence="1">
    <location>
        <begin position="59"/>
        <end position="82"/>
    </location>
</feature>
<dbReference type="KEGG" id="jpo:G7058_09935"/>
<protein>
    <submittedName>
        <fullName evidence="2">Uncharacterized protein</fullName>
    </submittedName>
</protein>
<dbReference type="AlphaFoldDB" id="A0A6G7WJ82"/>
<gene>
    <name evidence="2" type="ORF">G7058_09935</name>
</gene>
<keyword evidence="1" id="KW-1133">Transmembrane helix</keyword>